<evidence type="ECO:0000256" key="3">
    <source>
        <dbReference type="ARBA" id="ARBA00022989"/>
    </source>
</evidence>
<feature type="compositionally biased region" description="Basic and acidic residues" evidence="5">
    <location>
        <begin position="567"/>
        <end position="576"/>
    </location>
</feature>
<feature type="transmembrane region" description="Helical" evidence="6">
    <location>
        <begin position="847"/>
        <end position="865"/>
    </location>
</feature>
<dbReference type="Proteomes" id="UP000193944">
    <property type="component" value="Unassembled WGS sequence"/>
</dbReference>
<keyword evidence="3 6" id="KW-1133">Transmembrane helix</keyword>
<comment type="subcellular location">
    <subcellularLocation>
        <location evidence="1">Endomembrane system</location>
        <topology evidence="1">Multi-pass membrane protein</topology>
    </subcellularLocation>
</comment>
<evidence type="ECO:0000313" key="9">
    <source>
        <dbReference type="Proteomes" id="UP000193944"/>
    </source>
</evidence>
<dbReference type="EMBL" id="MCFG01000040">
    <property type="protein sequence ID" value="ORX85130.1"/>
    <property type="molecule type" value="Genomic_DNA"/>
</dbReference>
<dbReference type="Pfam" id="PF09359">
    <property type="entry name" value="VTC"/>
    <property type="match status" value="1"/>
</dbReference>
<dbReference type="InterPro" id="IPR042267">
    <property type="entry name" value="VTC_sf"/>
</dbReference>
<feature type="region of interest" description="Disordered" evidence="5">
    <location>
        <begin position="545"/>
        <end position="597"/>
    </location>
</feature>
<dbReference type="GO" id="GO:0006799">
    <property type="term" value="P:polyphosphate biosynthetic process"/>
    <property type="evidence" value="ECO:0007669"/>
    <property type="project" value="UniProtKB-ARBA"/>
</dbReference>
<dbReference type="InterPro" id="IPR051572">
    <property type="entry name" value="VTC_Complex_Subunit"/>
</dbReference>
<dbReference type="InterPro" id="IPR018966">
    <property type="entry name" value="VTC_domain"/>
</dbReference>
<dbReference type="OrthoDB" id="2137482at2759"/>
<organism evidence="8 9">
    <name type="scientific">Anaeromyces robustus</name>
    <dbReference type="NCBI Taxonomy" id="1754192"/>
    <lineage>
        <taxon>Eukaryota</taxon>
        <taxon>Fungi</taxon>
        <taxon>Fungi incertae sedis</taxon>
        <taxon>Chytridiomycota</taxon>
        <taxon>Chytridiomycota incertae sedis</taxon>
        <taxon>Neocallimastigomycetes</taxon>
        <taxon>Neocallimastigales</taxon>
        <taxon>Neocallimastigaceae</taxon>
        <taxon>Anaeromyces</taxon>
    </lineage>
</organism>
<dbReference type="Gene3D" id="3.20.100.30">
    <property type="entry name" value="VTC, catalytic tunnel domain"/>
    <property type="match status" value="1"/>
</dbReference>
<feature type="region of interest" description="Disordered" evidence="5">
    <location>
        <begin position="334"/>
        <end position="392"/>
    </location>
</feature>
<dbReference type="PANTHER" id="PTHR46140:SF1">
    <property type="entry name" value="VACUOLAR TRANSPORTER CHAPERONE COMPLEX SUBUNIT 4-RELATED"/>
    <property type="match status" value="1"/>
</dbReference>
<evidence type="ECO:0000256" key="4">
    <source>
        <dbReference type="ARBA" id="ARBA00023136"/>
    </source>
</evidence>
<dbReference type="PANTHER" id="PTHR46140">
    <property type="entry name" value="VACUOLAR TRANSPORTER CHAPERONE 1-RELATED"/>
    <property type="match status" value="1"/>
</dbReference>
<evidence type="ECO:0000256" key="2">
    <source>
        <dbReference type="ARBA" id="ARBA00022692"/>
    </source>
</evidence>
<keyword evidence="4 6" id="KW-0472">Membrane</keyword>
<comment type="caution">
    <text evidence="8">The sequence shown here is derived from an EMBL/GenBank/DDBJ whole genome shotgun (WGS) entry which is preliminary data.</text>
</comment>
<name>A0A1Y1XHA9_9FUNG</name>
<dbReference type="AlphaFoldDB" id="A0A1Y1XHA9"/>
<feature type="transmembrane region" description="Helical" evidence="6">
    <location>
        <begin position="886"/>
        <end position="906"/>
    </location>
</feature>
<sequence length="931" mass="109474">MKPINFPVFLIEYNQSKTNGWVDKYVSAETFKFLFLNQNKEINVMNIKEKCANYDELYNLISQNFEKPTKFLKEKLNEIHNNIQRSLDKTTEMKSKIEGNDFSEEAKLMLDTNTINDIVSEIQSAKDNNNNNYLKLVSTEEDPLASSNQNSNFDNIDKLDSPLPAHFNNNNPWANSSNNNYSESSPFKIKLNSDSIKKSKHRYSTPVSNPNVQSEFWKDIFYKAERKNLEICLLEKYAFSHRRLLENIIKAVEMLFKYQPSIFTSDDIMVDLATERTAEEYEAFKTSKNNFIKRIEEDIWSGLWLSKSIMNICLLKLSKLYDEIRNSEKFYLDNKKKNNSEGDESNNNSSADIFYHNNDFNNSNSSLQNNNNNNNSKGNNTSSDKPSKKKNVDNKSFVRKSIKYWIHPDYVTEVKSIILRHLPIYVFGGNHDLDHPKNPLISSVYYDNHQLELYHHRIHKSHLAIAFRYRWYGDLKWNHQMSDVEYLANQSINKSEVFAERKTHKEDWTGDNSIKERFSIDPSKINDFNRGQYIIETTDNIMNKPKNFKFRSNSLNTTSSSPLKNKGNNEIKDGKETQQQQQQQQQKQEEEEEEDYFKKNEKLMAKVALANEIQTTIIDKQLRPTMRTIYNRTAFQLPDDQRIRISLDTELTFVREDLKAKKGEWKRDDVGIHWPYRHLTSSEKYLFPYAVLEVKLQTQFGQEPPQWINELTTSYLVEAVPKFSKFMHGCAMLIPEKVKVNPYWFYRMYDNGFDLRSPLNVATLRETTMCPVKMPWNMNTIITNFDIISPTLRRSITSRSNRIQRPTRREPKLSFANERLFLKYFKIGILVCNVSIVIYYFGNPFFGISYTFAGLLFILYGHRVYRFRERLIQHNPKSLPLDSMSSIYVISSVLIILFIFNLINIYSGRYSTSNPAKLDHLQNNNVIDHRH</sequence>
<reference evidence="8 9" key="2">
    <citation type="submission" date="2016-08" db="EMBL/GenBank/DDBJ databases">
        <title>Pervasive Adenine N6-methylation of Active Genes in Fungi.</title>
        <authorList>
            <consortium name="DOE Joint Genome Institute"/>
            <person name="Mondo S.J."/>
            <person name="Dannebaum R.O."/>
            <person name="Kuo R.C."/>
            <person name="Labutti K."/>
            <person name="Haridas S."/>
            <person name="Kuo A."/>
            <person name="Salamov A."/>
            <person name="Ahrendt S.R."/>
            <person name="Lipzen A."/>
            <person name="Sullivan W."/>
            <person name="Andreopoulos W.B."/>
            <person name="Clum A."/>
            <person name="Lindquist E."/>
            <person name="Daum C."/>
            <person name="Ramamoorthy G.K."/>
            <person name="Gryganskyi A."/>
            <person name="Culley D."/>
            <person name="Magnuson J.K."/>
            <person name="James T.Y."/>
            <person name="O'Malley M.A."/>
            <person name="Stajich J.E."/>
            <person name="Spatafora J.W."/>
            <person name="Visel A."/>
            <person name="Grigoriev I.V."/>
        </authorList>
    </citation>
    <scope>NUCLEOTIDE SEQUENCE [LARGE SCALE GENOMIC DNA]</scope>
    <source>
        <strain evidence="8 9">S4</strain>
    </source>
</reference>
<accession>A0A1Y1XHA9</accession>
<protein>
    <recommendedName>
        <fullName evidence="7">VTC domain-containing protein</fullName>
    </recommendedName>
</protein>
<dbReference type="STRING" id="1754192.A0A1Y1XHA9"/>
<dbReference type="GO" id="GO:0012505">
    <property type="term" value="C:endomembrane system"/>
    <property type="evidence" value="ECO:0007669"/>
    <property type="project" value="UniProtKB-SubCell"/>
</dbReference>
<feature type="domain" description="VTC" evidence="7">
    <location>
        <begin position="399"/>
        <end position="733"/>
    </location>
</feature>
<evidence type="ECO:0000313" key="8">
    <source>
        <dbReference type="EMBL" id="ORX85130.1"/>
    </source>
</evidence>
<evidence type="ECO:0000256" key="1">
    <source>
        <dbReference type="ARBA" id="ARBA00004127"/>
    </source>
</evidence>
<feature type="compositionally biased region" description="Low complexity" evidence="5">
    <location>
        <begin position="552"/>
        <end position="563"/>
    </location>
</feature>
<evidence type="ECO:0000259" key="7">
    <source>
        <dbReference type="Pfam" id="PF09359"/>
    </source>
</evidence>
<gene>
    <name evidence="8" type="ORF">BCR32DRAFT_103135</name>
</gene>
<reference evidence="8 9" key="1">
    <citation type="submission" date="2016-08" db="EMBL/GenBank/DDBJ databases">
        <title>A Parts List for Fungal Cellulosomes Revealed by Comparative Genomics.</title>
        <authorList>
            <consortium name="DOE Joint Genome Institute"/>
            <person name="Haitjema C.H."/>
            <person name="Gilmore S.P."/>
            <person name="Henske J.K."/>
            <person name="Solomon K.V."/>
            <person name="De Groot R."/>
            <person name="Kuo A."/>
            <person name="Mondo S.J."/>
            <person name="Salamov A.A."/>
            <person name="Labutti K."/>
            <person name="Zhao Z."/>
            <person name="Chiniquy J."/>
            <person name="Barry K."/>
            <person name="Brewer H.M."/>
            <person name="Purvine S.O."/>
            <person name="Wright A.T."/>
            <person name="Boxma B."/>
            <person name="Van Alen T."/>
            <person name="Hackstein J.H."/>
            <person name="Baker S.E."/>
            <person name="Grigoriev I.V."/>
            <person name="O'Malley M.A."/>
        </authorList>
    </citation>
    <scope>NUCLEOTIDE SEQUENCE [LARGE SCALE GENOMIC DNA]</scope>
    <source>
        <strain evidence="8 9">S4</strain>
    </source>
</reference>
<feature type="compositionally biased region" description="Low complexity" evidence="5">
    <location>
        <begin position="357"/>
        <end position="383"/>
    </location>
</feature>
<keyword evidence="9" id="KW-1185">Reference proteome</keyword>
<proteinExistence type="predicted"/>
<evidence type="ECO:0000256" key="5">
    <source>
        <dbReference type="SAM" id="MobiDB-lite"/>
    </source>
</evidence>
<feature type="transmembrane region" description="Helical" evidence="6">
    <location>
        <begin position="821"/>
        <end position="841"/>
    </location>
</feature>
<evidence type="ECO:0000256" key="6">
    <source>
        <dbReference type="SAM" id="Phobius"/>
    </source>
</evidence>
<keyword evidence="2 6" id="KW-0812">Transmembrane</keyword>